<organism evidence="1 2">
    <name type="scientific">Durusdinium trenchii</name>
    <dbReference type="NCBI Taxonomy" id="1381693"/>
    <lineage>
        <taxon>Eukaryota</taxon>
        <taxon>Sar</taxon>
        <taxon>Alveolata</taxon>
        <taxon>Dinophyceae</taxon>
        <taxon>Suessiales</taxon>
        <taxon>Symbiodiniaceae</taxon>
        <taxon>Durusdinium</taxon>
    </lineage>
</organism>
<accession>A0ABP0KIH7</accession>
<evidence type="ECO:0000313" key="1">
    <source>
        <dbReference type="EMBL" id="CAK9026622.1"/>
    </source>
</evidence>
<proteinExistence type="predicted"/>
<dbReference type="EMBL" id="CAXAMM010011614">
    <property type="protein sequence ID" value="CAK9026622.1"/>
    <property type="molecule type" value="Genomic_DNA"/>
</dbReference>
<comment type="caution">
    <text evidence="1">The sequence shown here is derived from an EMBL/GenBank/DDBJ whole genome shotgun (WGS) entry which is preliminary data.</text>
</comment>
<sequence length="136" mass="15267">GQDGHVNHENFPASTMKGFLDNKAKFEQQKRNVTKYKELILERQSELRLQGSPAHEDPRLQELQGLLAEAQKSVWVTSGIFYRQVTTGIWIGATDAFQQRAAQREQLAQEVAFLEAAACEGTEQVEAQVEMGMSES</sequence>
<keyword evidence="2" id="KW-1185">Reference proteome</keyword>
<evidence type="ECO:0000313" key="2">
    <source>
        <dbReference type="Proteomes" id="UP001642464"/>
    </source>
</evidence>
<protein>
    <submittedName>
        <fullName evidence="1">Kinesin-like protein</fullName>
    </submittedName>
</protein>
<name>A0ABP0KIH7_9DINO</name>
<reference evidence="1 2" key="1">
    <citation type="submission" date="2024-02" db="EMBL/GenBank/DDBJ databases">
        <authorList>
            <person name="Chen Y."/>
            <person name="Shah S."/>
            <person name="Dougan E. K."/>
            <person name="Thang M."/>
            <person name="Chan C."/>
        </authorList>
    </citation>
    <scope>NUCLEOTIDE SEQUENCE [LARGE SCALE GENOMIC DNA]</scope>
</reference>
<feature type="non-terminal residue" evidence="1">
    <location>
        <position position="1"/>
    </location>
</feature>
<gene>
    <name evidence="1" type="ORF">SCF082_LOCUS17585</name>
</gene>
<dbReference type="Proteomes" id="UP001642464">
    <property type="component" value="Unassembled WGS sequence"/>
</dbReference>